<keyword evidence="6" id="KW-0479">Metal-binding</keyword>
<keyword evidence="4" id="KW-0808">Transferase</keyword>
<comment type="cofactor">
    <cofactor evidence="1">
        <name>Mg(2+)</name>
        <dbReference type="ChEBI" id="CHEBI:18420"/>
    </cofactor>
</comment>
<dbReference type="EC" id="2.7.7.23" evidence="2"/>
<keyword evidence="10" id="KW-0012">Acyltransferase</keyword>
<keyword evidence="7" id="KW-0460">Magnesium</keyword>
<reference evidence="13" key="1">
    <citation type="journal article" date="2014" name="Front. Microbiol.">
        <title>High frequency of phylogenetically diverse reductive dehalogenase-homologous genes in deep subseafloor sedimentary metagenomes.</title>
        <authorList>
            <person name="Kawai M."/>
            <person name="Futagami T."/>
            <person name="Toyoda A."/>
            <person name="Takaki Y."/>
            <person name="Nishi S."/>
            <person name="Hori S."/>
            <person name="Arai W."/>
            <person name="Tsubouchi T."/>
            <person name="Morono Y."/>
            <person name="Uchiyama I."/>
            <person name="Ito T."/>
            <person name="Fujiyama A."/>
            <person name="Inagaki F."/>
            <person name="Takami H."/>
        </authorList>
    </citation>
    <scope>NUCLEOTIDE SEQUENCE</scope>
    <source>
        <strain evidence="13">Expedition CK06-06</strain>
    </source>
</reference>
<dbReference type="EMBL" id="BARS01018107">
    <property type="protein sequence ID" value="GAF90797.1"/>
    <property type="molecule type" value="Genomic_DNA"/>
</dbReference>
<evidence type="ECO:0000256" key="8">
    <source>
        <dbReference type="ARBA" id="ARBA00022960"/>
    </source>
</evidence>
<feature type="non-terminal residue" evidence="13">
    <location>
        <position position="1"/>
    </location>
</feature>
<dbReference type="GO" id="GO:0009252">
    <property type="term" value="P:peptidoglycan biosynthetic process"/>
    <property type="evidence" value="ECO:0007669"/>
    <property type="project" value="UniProtKB-KW"/>
</dbReference>
<evidence type="ECO:0000313" key="13">
    <source>
        <dbReference type="EMBL" id="GAF90797.1"/>
    </source>
</evidence>
<evidence type="ECO:0000256" key="6">
    <source>
        <dbReference type="ARBA" id="ARBA00022723"/>
    </source>
</evidence>
<keyword evidence="3" id="KW-0963">Cytoplasm</keyword>
<evidence type="ECO:0000256" key="2">
    <source>
        <dbReference type="ARBA" id="ARBA00012457"/>
    </source>
</evidence>
<gene>
    <name evidence="13" type="ORF">S01H1_29516</name>
</gene>
<evidence type="ECO:0000256" key="11">
    <source>
        <dbReference type="ARBA" id="ARBA00023316"/>
    </source>
</evidence>
<dbReference type="SUPFAM" id="SSF51161">
    <property type="entry name" value="Trimeric LpxA-like enzymes"/>
    <property type="match status" value="1"/>
</dbReference>
<dbReference type="GO" id="GO:0046872">
    <property type="term" value="F:metal ion binding"/>
    <property type="evidence" value="ECO:0007669"/>
    <property type="project" value="UniProtKB-KW"/>
</dbReference>
<dbReference type="InterPro" id="IPR011004">
    <property type="entry name" value="Trimer_LpxA-like_sf"/>
</dbReference>
<name>X0TRL2_9ZZZZ</name>
<dbReference type="PANTHER" id="PTHR43584">
    <property type="entry name" value="NUCLEOTIDYL TRANSFERASE"/>
    <property type="match status" value="1"/>
</dbReference>
<evidence type="ECO:0000256" key="1">
    <source>
        <dbReference type="ARBA" id="ARBA00001946"/>
    </source>
</evidence>
<dbReference type="GO" id="GO:0003977">
    <property type="term" value="F:UDP-N-acetylglucosamine diphosphorylase activity"/>
    <property type="evidence" value="ECO:0007669"/>
    <property type="project" value="UniProtKB-EC"/>
</dbReference>
<sequence length="155" mass="15974">IGAGCTVRHSYLLDCVLEDGVSVGPFAYLRPGTVLRAGAKVGTFVEVKNSDVGAGAKIPHLSYIGDADVGAHTNLGAATITANYDGRSKHRTRIGKDVRGGVDTTFVAPVTVGDGAYTAAGSVVTDDVPPGALAMARARQKNIEGYATRRGDEQS</sequence>
<evidence type="ECO:0000256" key="4">
    <source>
        <dbReference type="ARBA" id="ARBA00022679"/>
    </source>
</evidence>
<protein>
    <recommendedName>
        <fullName evidence="2">UDP-N-acetylglucosamine diphosphorylase</fullName>
        <ecNumber evidence="2">2.7.7.23</ecNumber>
    </recommendedName>
</protein>
<evidence type="ECO:0000256" key="12">
    <source>
        <dbReference type="ARBA" id="ARBA00048493"/>
    </source>
</evidence>
<evidence type="ECO:0000256" key="7">
    <source>
        <dbReference type="ARBA" id="ARBA00022842"/>
    </source>
</evidence>
<dbReference type="PANTHER" id="PTHR43584:SF3">
    <property type="entry name" value="BIFUNCTIONAL PROTEIN GLMU"/>
    <property type="match status" value="1"/>
</dbReference>
<dbReference type="InterPro" id="IPR050065">
    <property type="entry name" value="GlmU-like"/>
</dbReference>
<dbReference type="Gene3D" id="2.160.10.10">
    <property type="entry name" value="Hexapeptide repeat proteins"/>
    <property type="match status" value="1"/>
</dbReference>
<dbReference type="GO" id="GO:0008360">
    <property type="term" value="P:regulation of cell shape"/>
    <property type="evidence" value="ECO:0007669"/>
    <property type="project" value="UniProtKB-KW"/>
</dbReference>
<keyword evidence="5" id="KW-0548">Nucleotidyltransferase</keyword>
<accession>X0TRL2</accession>
<dbReference type="GO" id="GO:0071555">
    <property type="term" value="P:cell wall organization"/>
    <property type="evidence" value="ECO:0007669"/>
    <property type="project" value="UniProtKB-KW"/>
</dbReference>
<proteinExistence type="predicted"/>
<dbReference type="GO" id="GO:0016746">
    <property type="term" value="F:acyltransferase activity"/>
    <property type="evidence" value="ECO:0007669"/>
    <property type="project" value="UniProtKB-KW"/>
</dbReference>
<evidence type="ECO:0000256" key="5">
    <source>
        <dbReference type="ARBA" id="ARBA00022695"/>
    </source>
</evidence>
<comment type="caution">
    <text evidence="13">The sequence shown here is derived from an EMBL/GenBank/DDBJ whole genome shotgun (WGS) entry which is preliminary data.</text>
</comment>
<keyword evidence="9" id="KW-0573">Peptidoglycan synthesis</keyword>
<evidence type="ECO:0000256" key="9">
    <source>
        <dbReference type="ARBA" id="ARBA00022984"/>
    </source>
</evidence>
<organism evidence="13">
    <name type="scientific">marine sediment metagenome</name>
    <dbReference type="NCBI Taxonomy" id="412755"/>
    <lineage>
        <taxon>unclassified sequences</taxon>
        <taxon>metagenomes</taxon>
        <taxon>ecological metagenomes</taxon>
    </lineage>
</organism>
<dbReference type="AlphaFoldDB" id="X0TRL2"/>
<evidence type="ECO:0000256" key="10">
    <source>
        <dbReference type="ARBA" id="ARBA00023315"/>
    </source>
</evidence>
<evidence type="ECO:0000256" key="3">
    <source>
        <dbReference type="ARBA" id="ARBA00022490"/>
    </source>
</evidence>
<comment type="catalytic activity">
    <reaction evidence="12">
        <text>N-acetyl-alpha-D-glucosamine 1-phosphate + UTP + H(+) = UDP-N-acetyl-alpha-D-glucosamine + diphosphate</text>
        <dbReference type="Rhea" id="RHEA:13509"/>
        <dbReference type="ChEBI" id="CHEBI:15378"/>
        <dbReference type="ChEBI" id="CHEBI:33019"/>
        <dbReference type="ChEBI" id="CHEBI:46398"/>
        <dbReference type="ChEBI" id="CHEBI:57705"/>
        <dbReference type="ChEBI" id="CHEBI:57776"/>
        <dbReference type="EC" id="2.7.7.23"/>
    </reaction>
</comment>
<keyword evidence="11" id="KW-0961">Cell wall biogenesis/degradation</keyword>
<keyword evidence="8" id="KW-0133">Cell shape</keyword>